<protein>
    <submittedName>
        <fullName evidence="2">DUF1027 domain-containing protein</fullName>
    </submittedName>
</protein>
<comment type="caution">
    <text evidence="2">The sequence shown here is derived from an EMBL/GenBank/DDBJ whole genome shotgun (WGS) entry which is preliminary data.</text>
</comment>
<evidence type="ECO:0000313" key="3">
    <source>
        <dbReference type="Proteomes" id="UP000309117"/>
    </source>
</evidence>
<feature type="region of interest" description="Disordered" evidence="1">
    <location>
        <begin position="169"/>
        <end position="201"/>
    </location>
</feature>
<evidence type="ECO:0000256" key="1">
    <source>
        <dbReference type="SAM" id="MobiDB-lite"/>
    </source>
</evidence>
<feature type="compositionally biased region" description="Basic residues" evidence="1">
    <location>
        <begin position="169"/>
        <end position="195"/>
    </location>
</feature>
<accession>A0A4S2BKT6</accession>
<organism evidence="2 3">
    <name type="scientific">Lactobacillus intestinalis</name>
    <dbReference type="NCBI Taxonomy" id="151781"/>
    <lineage>
        <taxon>Bacteria</taxon>
        <taxon>Bacillati</taxon>
        <taxon>Bacillota</taxon>
        <taxon>Bacilli</taxon>
        <taxon>Lactobacillales</taxon>
        <taxon>Lactobacillaceae</taxon>
        <taxon>Lactobacillus</taxon>
    </lineage>
</organism>
<proteinExistence type="predicted"/>
<dbReference type="Gene3D" id="3.50.4.20">
    <property type="match status" value="1"/>
</dbReference>
<dbReference type="Proteomes" id="UP000309117">
    <property type="component" value="Unassembled WGS sequence"/>
</dbReference>
<reference evidence="2 3" key="1">
    <citation type="submission" date="2019-04" db="EMBL/GenBank/DDBJ databases">
        <title>Microbes associate with the intestines of laboratory mice.</title>
        <authorList>
            <person name="Navarre W."/>
            <person name="Wong E."/>
            <person name="Huang K."/>
            <person name="Tropini C."/>
            <person name="Ng K."/>
            <person name="Yu B."/>
        </authorList>
    </citation>
    <scope>NUCLEOTIDE SEQUENCE [LARGE SCALE GENOMIC DNA]</scope>
    <source>
        <strain evidence="2 3">NM61_E11</strain>
    </source>
</reference>
<gene>
    <name evidence="2" type="ORF">E5351_04960</name>
</gene>
<feature type="region of interest" description="Disordered" evidence="1">
    <location>
        <begin position="1"/>
        <end position="22"/>
    </location>
</feature>
<dbReference type="InterPro" id="IPR009370">
    <property type="entry name" value="YutD-like"/>
</dbReference>
<dbReference type="EMBL" id="SRYV01000008">
    <property type="protein sequence ID" value="TGY15506.1"/>
    <property type="molecule type" value="Genomic_DNA"/>
</dbReference>
<name>A0A4S2BKT6_9LACO</name>
<sequence>MKKKENSKEEFAPEENKYQQKQPIRHPLAKIVLDENKIKINEQLYKIVIDKFDAIDVEMLREKYDPYLNQYDFLVGDISSDHLRLKGFYKDNVRTSIDRKQKAIADYLTEYCNPGGAYFVLQLISPVHHYNTNTHLHEKQNREYHKKRYSKKNIEFSFKKKKVHRTKFKKRQTVAVKKSRGKHQAFVIKKKKRGKKNEERL</sequence>
<dbReference type="Pfam" id="PF06265">
    <property type="entry name" value="YutD-like"/>
    <property type="match status" value="1"/>
</dbReference>
<dbReference type="AlphaFoldDB" id="A0A4S2BKT6"/>
<evidence type="ECO:0000313" key="2">
    <source>
        <dbReference type="EMBL" id="TGY15506.1"/>
    </source>
</evidence>
<dbReference type="InterPro" id="IPR038141">
    <property type="entry name" value="YutD-like_sf"/>
</dbReference>
<feature type="compositionally biased region" description="Basic and acidic residues" evidence="1">
    <location>
        <begin position="1"/>
        <end position="18"/>
    </location>
</feature>
<dbReference type="RefSeq" id="WP_004045385.1">
    <property type="nucleotide sequence ID" value="NZ_AQFR02000003.1"/>
</dbReference>